<reference evidence="2 3" key="1">
    <citation type="submission" date="2011-09" db="EMBL/GenBank/DDBJ databases">
        <title>Complete sequence of chromosome of Thioflavicoccus mobilis 8321.</title>
        <authorList>
            <consortium name="US DOE Joint Genome Institute"/>
            <person name="Lucas S."/>
            <person name="Han J."/>
            <person name="Lapidus A."/>
            <person name="Cheng J.-F."/>
            <person name="Goodwin L."/>
            <person name="Pitluck S."/>
            <person name="Peters L."/>
            <person name="Ovchinnikova G."/>
            <person name="Lu M."/>
            <person name="Detter J.C."/>
            <person name="Han C."/>
            <person name="Tapia R."/>
            <person name="Land M."/>
            <person name="Hauser L."/>
            <person name="Kyrpides N."/>
            <person name="Ivanova N."/>
            <person name="Pagani I."/>
            <person name="Vogl K."/>
            <person name="Liu Z."/>
            <person name="Imhoff J."/>
            <person name="Thiel V."/>
            <person name="Frigaard N.-U."/>
            <person name="Bryant D."/>
            <person name="Woyke T."/>
        </authorList>
    </citation>
    <scope>NUCLEOTIDE SEQUENCE [LARGE SCALE GENOMIC DNA]</scope>
    <source>
        <strain evidence="2 3">8321</strain>
    </source>
</reference>
<dbReference type="Proteomes" id="UP000010816">
    <property type="component" value="Chromosome"/>
</dbReference>
<keyword evidence="1" id="KW-1133">Transmembrane helix</keyword>
<feature type="transmembrane region" description="Helical" evidence="1">
    <location>
        <begin position="12"/>
        <end position="33"/>
    </location>
</feature>
<name>L0GWD6_9GAMM</name>
<keyword evidence="1" id="KW-0472">Membrane</keyword>
<evidence type="ECO:0000313" key="3">
    <source>
        <dbReference type="Proteomes" id="UP000010816"/>
    </source>
</evidence>
<organism evidence="2 3">
    <name type="scientific">Thioflavicoccus mobilis 8321</name>
    <dbReference type="NCBI Taxonomy" id="765912"/>
    <lineage>
        <taxon>Bacteria</taxon>
        <taxon>Pseudomonadati</taxon>
        <taxon>Pseudomonadota</taxon>
        <taxon>Gammaproteobacteria</taxon>
        <taxon>Chromatiales</taxon>
        <taxon>Chromatiaceae</taxon>
        <taxon>Thioflavicoccus</taxon>
    </lineage>
</organism>
<keyword evidence="3" id="KW-1185">Reference proteome</keyword>
<dbReference type="KEGG" id="tmb:Thimo_0770"/>
<accession>L0GWD6</accession>
<keyword evidence="1" id="KW-0812">Transmembrane</keyword>
<proteinExistence type="predicted"/>
<evidence type="ECO:0000256" key="1">
    <source>
        <dbReference type="SAM" id="Phobius"/>
    </source>
</evidence>
<protein>
    <submittedName>
        <fullName evidence="2">Uncharacterized protein</fullName>
    </submittedName>
</protein>
<gene>
    <name evidence="2" type="ORF">Thimo_0770</name>
</gene>
<sequence>MKYVRIIKELTFGEIVSIAVVVVAPFAILYGLLT</sequence>
<evidence type="ECO:0000313" key="2">
    <source>
        <dbReference type="EMBL" id="AGA89609.1"/>
    </source>
</evidence>
<dbReference type="HOGENOM" id="CLU_220801_0_0_6"/>
<dbReference type="EMBL" id="CP003051">
    <property type="protein sequence ID" value="AGA89609.1"/>
    <property type="molecule type" value="Genomic_DNA"/>
</dbReference>
<dbReference type="AlphaFoldDB" id="L0GWD6"/>